<dbReference type="GO" id="GO:0005524">
    <property type="term" value="F:ATP binding"/>
    <property type="evidence" value="ECO:0007669"/>
    <property type="project" value="UniProtKB-KW"/>
</dbReference>
<dbReference type="Gene3D" id="3.30.200.20">
    <property type="entry name" value="Phosphorylase Kinase, domain 1"/>
    <property type="match status" value="1"/>
</dbReference>
<feature type="domain" description="Protein kinase" evidence="6">
    <location>
        <begin position="389"/>
        <end position="650"/>
    </location>
</feature>
<gene>
    <name evidence="9" type="ORF">PYX00_011269</name>
</gene>
<dbReference type="PANTHER" id="PTHR24353:SF37">
    <property type="entry name" value="CAMP-DEPENDENT PROTEIN KINASE CATALYTIC SUBUNIT PRKX"/>
    <property type="match status" value="1"/>
</dbReference>
<organism evidence="9">
    <name type="scientific">Menopon gallinae</name>
    <name type="common">poultry shaft louse</name>
    <dbReference type="NCBI Taxonomy" id="328185"/>
    <lineage>
        <taxon>Eukaryota</taxon>
        <taxon>Metazoa</taxon>
        <taxon>Ecdysozoa</taxon>
        <taxon>Arthropoda</taxon>
        <taxon>Hexapoda</taxon>
        <taxon>Insecta</taxon>
        <taxon>Pterygota</taxon>
        <taxon>Neoptera</taxon>
        <taxon>Paraneoptera</taxon>
        <taxon>Psocodea</taxon>
        <taxon>Troctomorpha</taxon>
        <taxon>Phthiraptera</taxon>
        <taxon>Amblycera</taxon>
        <taxon>Menoponidae</taxon>
        <taxon>Menopon</taxon>
    </lineage>
</organism>
<sequence>MEFDYRKPTLEVLELAYCAKRDKGRAEKLRAYLLGEEMLGMYEMLVAKKVLPSNKADLDALRERSAAQVARLSRTREEDPDNENHVLEIDKQMSEYFCQTLDMENAERTMARVEQQNLSSALRMDMLLCKIRMAMLLKNRAVLEEAMQAAGDLYERGCDWTRRNKFKVYEGVYLLRKGAFARAAALFSESLATFESPEICTYEKIVLYTIFTGLLSFEREELRKRIVQSSDVLEARDRVGPAYVLAETLYLCNYPALLGSLARFLDAISGEMYLERHRDMFCREVKLRAYKQLLKSYESLSLESMACIFGVSVEYVERDLARYIAADRLPCKIDRVSMTVFVSESAPNRFNELLEAGDELQRMVKKRLRRRPLVCVRSSRAFQGRLSLLFPCQTLGEGALGRVVLVQLKEEVTPDYVFLACKIIKKRFLIESRNAENVKREIDILNQLYGRPFFPKLYSVSVFYDRLCLLMEFCSGGELFRWIRRAGGLSYDSIRFYGAEVLLALRTLRSLNILYRDLKSENILLTADGHIKLVDFGMSIRTKNKAWLLAGTPACIAPEIIASRGYGPEVDIWAFGILLYEMKYCRTPFESTEKVSAEQDLYNSILNDRLSFDADVDKDYRDLVERLLCKDPERRLGSSRVEDVMEHVFFAGVDWDKMESLDVEPPAVPPMSYEGDARNFEYYKESIASFDFPPMTILEKRNPDLMKHLAGC</sequence>
<evidence type="ECO:0000259" key="7">
    <source>
        <dbReference type="PROSITE" id="PS50250"/>
    </source>
</evidence>
<dbReference type="SMART" id="SM00088">
    <property type="entry name" value="PINT"/>
    <property type="match status" value="1"/>
</dbReference>
<evidence type="ECO:0000256" key="2">
    <source>
        <dbReference type="ARBA" id="ARBA00022679"/>
    </source>
</evidence>
<proteinExistence type="predicted"/>
<dbReference type="InterPro" id="IPR000717">
    <property type="entry name" value="PCI_dom"/>
</dbReference>
<keyword evidence="2" id="KW-0808">Transferase</keyword>
<keyword evidence="1" id="KW-0723">Serine/threonine-protein kinase</keyword>
<dbReference type="InterPro" id="IPR008271">
    <property type="entry name" value="Ser/Thr_kinase_AS"/>
</dbReference>
<dbReference type="InterPro" id="IPR045135">
    <property type="entry name" value="Rpn7_N"/>
</dbReference>
<evidence type="ECO:0000256" key="5">
    <source>
        <dbReference type="ARBA" id="ARBA00022840"/>
    </source>
</evidence>
<evidence type="ECO:0000256" key="3">
    <source>
        <dbReference type="ARBA" id="ARBA00022741"/>
    </source>
</evidence>
<reference evidence="9" key="1">
    <citation type="journal article" date="2024" name="Gigascience">
        <title>Chromosome-level genome of the poultry shaft louse Menopon gallinae provides insight into the host-switching and adaptive evolution of parasitic lice.</title>
        <authorList>
            <person name="Xu Y."/>
            <person name="Ma L."/>
            <person name="Liu S."/>
            <person name="Liang Y."/>
            <person name="Liu Q."/>
            <person name="He Z."/>
            <person name="Tian L."/>
            <person name="Duan Y."/>
            <person name="Cai W."/>
            <person name="Li H."/>
            <person name="Song F."/>
        </authorList>
    </citation>
    <scope>NUCLEOTIDE SEQUENCE</scope>
    <source>
        <strain evidence="9">Cailab_2023a</strain>
    </source>
</reference>
<dbReference type="SUPFAM" id="SSF46785">
    <property type="entry name" value="Winged helix' DNA-binding domain"/>
    <property type="match status" value="1"/>
</dbReference>
<dbReference type="InterPro" id="IPR036390">
    <property type="entry name" value="WH_DNA-bd_sf"/>
</dbReference>
<dbReference type="SMART" id="SM00220">
    <property type="entry name" value="S_TKc"/>
    <property type="match status" value="1"/>
</dbReference>
<accession>A0AAW2H7D6</accession>
<dbReference type="Pfam" id="PF10602">
    <property type="entry name" value="RPN7"/>
    <property type="match status" value="1"/>
</dbReference>
<dbReference type="Pfam" id="PF00069">
    <property type="entry name" value="Pkinase"/>
    <property type="match status" value="1"/>
</dbReference>
<feature type="domain" description="PCI" evidence="7">
    <location>
        <begin position="179"/>
        <end position="347"/>
    </location>
</feature>
<protein>
    <submittedName>
        <fullName evidence="9">Uncharacterized protein</fullName>
    </submittedName>
</protein>
<dbReference type="GO" id="GO:0004691">
    <property type="term" value="F:cAMP-dependent protein kinase activity"/>
    <property type="evidence" value="ECO:0007669"/>
    <property type="project" value="TreeGrafter"/>
</dbReference>
<dbReference type="Pfam" id="PF01399">
    <property type="entry name" value="PCI"/>
    <property type="match status" value="1"/>
</dbReference>
<evidence type="ECO:0000313" key="9">
    <source>
        <dbReference type="EMBL" id="KAL0265557.1"/>
    </source>
</evidence>
<keyword evidence="4" id="KW-0418">Kinase</keyword>
<evidence type="ECO:0000259" key="6">
    <source>
        <dbReference type="PROSITE" id="PS50011"/>
    </source>
</evidence>
<dbReference type="PROSITE" id="PS00108">
    <property type="entry name" value="PROTEIN_KINASE_ST"/>
    <property type="match status" value="1"/>
</dbReference>
<dbReference type="InterPro" id="IPR011009">
    <property type="entry name" value="Kinase-like_dom_sf"/>
</dbReference>
<keyword evidence="3" id="KW-0547">Nucleotide-binding</keyword>
<comment type="caution">
    <text evidence="9">The sequence shown here is derived from an EMBL/GenBank/DDBJ whole genome shotgun (WGS) entry which is preliminary data.</text>
</comment>
<dbReference type="InterPro" id="IPR000719">
    <property type="entry name" value="Prot_kinase_dom"/>
</dbReference>
<dbReference type="InterPro" id="IPR000961">
    <property type="entry name" value="AGC-kinase_C"/>
</dbReference>
<evidence type="ECO:0000259" key="8">
    <source>
        <dbReference type="PROSITE" id="PS51285"/>
    </source>
</evidence>
<name>A0AAW2H7D6_9NEOP</name>
<dbReference type="Gene3D" id="1.10.510.10">
    <property type="entry name" value="Transferase(Phosphotransferase) domain 1"/>
    <property type="match status" value="1"/>
</dbReference>
<dbReference type="SUPFAM" id="SSF56112">
    <property type="entry name" value="Protein kinase-like (PK-like)"/>
    <property type="match status" value="1"/>
</dbReference>
<dbReference type="PANTHER" id="PTHR24353">
    <property type="entry name" value="CYCLIC NUCLEOTIDE-DEPENDENT PROTEIN KINASE"/>
    <property type="match status" value="1"/>
</dbReference>
<dbReference type="AlphaFoldDB" id="A0AAW2H7D6"/>
<feature type="domain" description="AGC-kinase C-terminal" evidence="8">
    <location>
        <begin position="651"/>
        <end position="712"/>
    </location>
</feature>
<keyword evidence="5" id="KW-0067">ATP-binding</keyword>
<dbReference type="GO" id="GO:0005952">
    <property type="term" value="C:cAMP-dependent protein kinase complex"/>
    <property type="evidence" value="ECO:0007669"/>
    <property type="project" value="TreeGrafter"/>
</dbReference>
<dbReference type="EMBL" id="JARGDH010000006">
    <property type="protein sequence ID" value="KAL0265557.1"/>
    <property type="molecule type" value="Genomic_DNA"/>
</dbReference>
<dbReference type="PROSITE" id="PS50250">
    <property type="entry name" value="PCI"/>
    <property type="match status" value="1"/>
</dbReference>
<evidence type="ECO:0000256" key="1">
    <source>
        <dbReference type="ARBA" id="ARBA00022527"/>
    </source>
</evidence>
<dbReference type="Gene3D" id="1.25.40.570">
    <property type="match status" value="1"/>
</dbReference>
<dbReference type="PROSITE" id="PS50011">
    <property type="entry name" value="PROTEIN_KINASE_DOM"/>
    <property type="match status" value="1"/>
</dbReference>
<evidence type="ECO:0000256" key="4">
    <source>
        <dbReference type="ARBA" id="ARBA00022777"/>
    </source>
</evidence>
<dbReference type="PROSITE" id="PS51285">
    <property type="entry name" value="AGC_KINASE_CTER"/>
    <property type="match status" value="1"/>
</dbReference>